<dbReference type="InterPro" id="IPR036217">
    <property type="entry name" value="MethylDNA_cys_MeTrfase_DNAb"/>
</dbReference>
<evidence type="ECO:0000256" key="4">
    <source>
        <dbReference type="ARBA" id="ARBA00022763"/>
    </source>
</evidence>
<dbReference type="GO" id="GO:0006281">
    <property type="term" value="P:DNA repair"/>
    <property type="evidence" value="ECO:0007669"/>
    <property type="project" value="UniProtKB-KW"/>
</dbReference>
<dbReference type="PROSITE" id="PS00374">
    <property type="entry name" value="MGMT"/>
    <property type="match status" value="1"/>
</dbReference>
<dbReference type="InterPro" id="IPR014048">
    <property type="entry name" value="MethylDNA_cys_MeTrfase_DNA-bd"/>
</dbReference>
<keyword evidence="9" id="KW-1185">Reference proteome</keyword>
<gene>
    <name evidence="8" type="ORF">EZ313_20975</name>
</gene>
<dbReference type="InterPro" id="IPR036388">
    <property type="entry name" value="WH-like_DNA-bd_sf"/>
</dbReference>
<accession>A0A4Z0BRN1</accession>
<evidence type="ECO:0000256" key="6">
    <source>
        <dbReference type="ARBA" id="ARBA00049348"/>
    </source>
</evidence>
<reference evidence="8 9" key="1">
    <citation type="submission" date="2019-03" db="EMBL/GenBank/DDBJ databases">
        <title>Ramlibacter henchirensis DSM 14656, whole genome shotgun sequence.</title>
        <authorList>
            <person name="Zhang X."/>
            <person name="Feng G."/>
            <person name="Zhu H."/>
        </authorList>
    </citation>
    <scope>NUCLEOTIDE SEQUENCE [LARGE SCALE GENOMIC DNA]</scope>
    <source>
        <strain evidence="8 9">DSM 14656</strain>
    </source>
</reference>
<dbReference type="EMBL" id="SMLM01000003">
    <property type="protein sequence ID" value="TFZ00908.1"/>
    <property type="molecule type" value="Genomic_DNA"/>
</dbReference>
<proteinExistence type="predicted"/>
<organism evidence="8 9">
    <name type="scientific">Ramlibacter henchirensis</name>
    <dbReference type="NCBI Taxonomy" id="204072"/>
    <lineage>
        <taxon>Bacteria</taxon>
        <taxon>Pseudomonadati</taxon>
        <taxon>Pseudomonadota</taxon>
        <taxon>Betaproteobacteria</taxon>
        <taxon>Burkholderiales</taxon>
        <taxon>Comamonadaceae</taxon>
        <taxon>Ramlibacter</taxon>
    </lineage>
</organism>
<dbReference type="GO" id="GO:0003908">
    <property type="term" value="F:methylated-DNA-[protein]-cysteine S-methyltransferase activity"/>
    <property type="evidence" value="ECO:0007669"/>
    <property type="project" value="UniProtKB-EC"/>
</dbReference>
<dbReference type="SUPFAM" id="SSF46767">
    <property type="entry name" value="Methylated DNA-protein cysteine methyltransferase, C-terminal domain"/>
    <property type="match status" value="1"/>
</dbReference>
<keyword evidence="4" id="KW-0227">DNA damage</keyword>
<feature type="domain" description="Methylated-DNA-[protein]-cysteine S-methyltransferase DNA binding" evidence="7">
    <location>
        <begin position="90"/>
        <end position="171"/>
    </location>
</feature>
<dbReference type="Pfam" id="PF01035">
    <property type="entry name" value="DNA_binding_1"/>
    <property type="match status" value="1"/>
</dbReference>
<dbReference type="InterPro" id="IPR036631">
    <property type="entry name" value="MGMT_N_sf"/>
</dbReference>
<sequence>MASAVGCCLFDTAIGRCGIAWTAAGAVQAVQLPESTDEKTLARLRRRGGDVPESAPPPVIAAVIGRVHKLLQGERDPMLDVELDYEGVPPFQQRVYEAARAIAPGKVKTYGELARELGDAGASRAVGQALGHNPFAPVVPCHRILAAHGASGGFSAEGGAVTKLRLLEIERAVLSPQGPGLFDEA</sequence>
<evidence type="ECO:0000256" key="5">
    <source>
        <dbReference type="ARBA" id="ARBA00023204"/>
    </source>
</evidence>
<evidence type="ECO:0000256" key="2">
    <source>
        <dbReference type="ARBA" id="ARBA00022603"/>
    </source>
</evidence>
<evidence type="ECO:0000256" key="3">
    <source>
        <dbReference type="ARBA" id="ARBA00022679"/>
    </source>
</evidence>
<dbReference type="NCBIfam" id="TIGR00589">
    <property type="entry name" value="ogt"/>
    <property type="match status" value="1"/>
</dbReference>
<dbReference type="Proteomes" id="UP000298180">
    <property type="component" value="Unassembled WGS sequence"/>
</dbReference>
<dbReference type="GO" id="GO:0032259">
    <property type="term" value="P:methylation"/>
    <property type="evidence" value="ECO:0007669"/>
    <property type="project" value="UniProtKB-KW"/>
</dbReference>
<dbReference type="CDD" id="cd06445">
    <property type="entry name" value="ATase"/>
    <property type="match status" value="1"/>
</dbReference>
<dbReference type="AlphaFoldDB" id="A0A4Z0BRN1"/>
<evidence type="ECO:0000313" key="9">
    <source>
        <dbReference type="Proteomes" id="UP000298180"/>
    </source>
</evidence>
<keyword evidence="3 8" id="KW-0808">Transferase</keyword>
<evidence type="ECO:0000313" key="8">
    <source>
        <dbReference type="EMBL" id="TFZ00908.1"/>
    </source>
</evidence>
<comment type="catalytic activity">
    <reaction evidence="1">
        <text>a 4-O-methyl-thymidine in DNA + L-cysteinyl-[protein] = a thymidine in DNA + S-methyl-L-cysteinyl-[protein]</text>
        <dbReference type="Rhea" id="RHEA:53428"/>
        <dbReference type="Rhea" id="RHEA-COMP:10131"/>
        <dbReference type="Rhea" id="RHEA-COMP:10132"/>
        <dbReference type="Rhea" id="RHEA-COMP:13555"/>
        <dbReference type="Rhea" id="RHEA-COMP:13556"/>
        <dbReference type="ChEBI" id="CHEBI:29950"/>
        <dbReference type="ChEBI" id="CHEBI:82612"/>
        <dbReference type="ChEBI" id="CHEBI:137386"/>
        <dbReference type="ChEBI" id="CHEBI:137387"/>
        <dbReference type="EC" id="2.1.1.63"/>
    </reaction>
</comment>
<evidence type="ECO:0000259" key="7">
    <source>
        <dbReference type="Pfam" id="PF01035"/>
    </source>
</evidence>
<protein>
    <submittedName>
        <fullName evidence="8">Methylated-DNA--[protein]-cysteine S-methyltransferase</fullName>
    </submittedName>
</protein>
<dbReference type="InterPro" id="IPR001497">
    <property type="entry name" value="MethylDNA_cys_MeTrfase_AS"/>
</dbReference>
<dbReference type="PANTHER" id="PTHR10815">
    <property type="entry name" value="METHYLATED-DNA--PROTEIN-CYSTEINE METHYLTRANSFERASE"/>
    <property type="match status" value="1"/>
</dbReference>
<name>A0A4Z0BRN1_9BURK</name>
<keyword evidence="5" id="KW-0234">DNA repair</keyword>
<dbReference type="Gene3D" id="1.10.10.10">
    <property type="entry name" value="Winged helix-like DNA-binding domain superfamily/Winged helix DNA-binding domain"/>
    <property type="match status" value="1"/>
</dbReference>
<dbReference type="SUPFAM" id="SSF53155">
    <property type="entry name" value="Methylated DNA-protein cysteine methyltransferase domain"/>
    <property type="match status" value="1"/>
</dbReference>
<dbReference type="RefSeq" id="WP_135265246.1">
    <property type="nucleotide sequence ID" value="NZ_SMLM01000003.1"/>
</dbReference>
<dbReference type="PANTHER" id="PTHR10815:SF5">
    <property type="entry name" value="METHYLATED-DNA--PROTEIN-CYSTEINE METHYLTRANSFERASE"/>
    <property type="match status" value="1"/>
</dbReference>
<dbReference type="OrthoDB" id="9802228at2"/>
<evidence type="ECO:0000256" key="1">
    <source>
        <dbReference type="ARBA" id="ARBA00001286"/>
    </source>
</evidence>
<comment type="catalytic activity">
    <reaction evidence="6">
        <text>a 6-O-methyl-2'-deoxyguanosine in DNA + L-cysteinyl-[protein] = S-methyl-L-cysteinyl-[protein] + a 2'-deoxyguanosine in DNA</text>
        <dbReference type="Rhea" id="RHEA:24000"/>
        <dbReference type="Rhea" id="RHEA-COMP:10131"/>
        <dbReference type="Rhea" id="RHEA-COMP:10132"/>
        <dbReference type="Rhea" id="RHEA-COMP:11367"/>
        <dbReference type="Rhea" id="RHEA-COMP:11368"/>
        <dbReference type="ChEBI" id="CHEBI:29950"/>
        <dbReference type="ChEBI" id="CHEBI:82612"/>
        <dbReference type="ChEBI" id="CHEBI:85445"/>
        <dbReference type="ChEBI" id="CHEBI:85448"/>
        <dbReference type="EC" id="2.1.1.63"/>
    </reaction>
</comment>
<keyword evidence="2 8" id="KW-0489">Methyltransferase</keyword>
<comment type="caution">
    <text evidence="8">The sequence shown here is derived from an EMBL/GenBank/DDBJ whole genome shotgun (WGS) entry which is preliminary data.</text>
</comment>